<evidence type="ECO:0008006" key="16">
    <source>
        <dbReference type="Google" id="ProtNLM"/>
    </source>
</evidence>
<feature type="compositionally biased region" description="Acidic residues" evidence="11">
    <location>
        <begin position="677"/>
        <end position="693"/>
    </location>
</feature>
<dbReference type="InterPro" id="IPR001394">
    <property type="entry name" value="Peptidase_C19_UCH"/>
</dbReference>
<evidence type="ECO:0000259" key="12">
    <source>
        <dbReference type="PROSITE" id="PS50235"/>
    </source>
</evidence>
<reference evidence="14" key="1">
    <citation type="submission" date="2016-04" db="EMBL/GenBank/DDBJ databases">
        <authorList>
            <person name="Nguyen H.D."/>
            <person name="Samba Siva P."/>
            <person name="Cullis J."/>
            <person name="Levesque C.A."/>
            <person name="Hambleton S."/>
        </authorList>
    </citation>
    <scope>NUCLEOTIDE SEQUENCE</scope>
    <source>
        <strain evidence="14">DAOMC 236422</strain>
    </source>
</reference>
<dbReference type="CDD" id="cd02669">
    <property type="entry name" value="Peptidase_C19M"/>
    <property type="match status" value="1"/>
</dbReference>
<dbReference type="AlphaFoldDB" id="A0A8X7N9A6"/>
<dbReference type="Pfam" id="PF02148">
    <property type="entry name" value="zf-UBP"/>
    <property type="match status" value="1"/>
</dbReference>
<keyword evidence="15" id="KW-1185">Reference proteome</keyword>
<evidence type="ECO:0000256" key="7">
    <source>
        <dbReference type="ARBA" id="ARBA00022833"/>
    </source>
</evidence>
<comment type="subcellular location">
    <subcellularLocation>
        <location evidence="1">Nucleus</location>
    </subcellularLocation>
</comment>
<sequence length="752" mass="82925">MPPRRKAAAAAVAAIAPALAEKEAEAEASSSASARPAKRARTRRGKAAAAEEEEQAEEPPPPAEEPPAPAEGEDAQPPAPPPPADVEDSAAAAPPAPSIAPPPPPPPEEDLAPPPPPEPPAAPSFVPPPPPPAASQVADEEEDEDLQGAEYWARLAEEEEEKARKLRAVTGKPRDLYLDTINRSLLDFDFEKLCSVTLSHINVYGCLVCGKYFQGRGKQSHAYLHSINDGHRVFMNLESGKVYILPDNYLVEDPSLSDIQYLLNPVFTERQIATLDAPDLRPSLDLHAHPYLPGFVGLNNIGGNDYVNVVIQALAHVKPLRNFLLSEPSFTLPSSSFPELASSGSTRLTSPPSELSRRFSMLVRKMWNGRAFKAQVSPHEFCQEVGVASKGKFRTVEQGDPMEFLSWLVNRLHIDLGGSRKKSSVISRCFQGEVKVESQQVFVRTGLEEEGDYIDKLDHDGRKEGGQEDAQGRAKFNIDREIKTDRSPFFLLAIDLPPPPVFQDVIEENIIPQVPIAEVLAKYDGLTFQEARGMIRRYKITRLPPYLILHFRRFTKNSFVDERNPTIINFPSKGLNIRDYVDDPSLAPLSAVYDLVANVTHEATAGTVRDNSVWRSQVHTRVDGERIQAVTAKKEVDAMEVDEKVSKKKAAKGKGKGKDKAKTKANGVNGSSKAAVEEEEGEGEDEEDEEDGDEKWFQIQDLIVEDVNRQMLFLGETYIQVWERRGGAEEVFEGMRAARGPGGVKDEKRKAE</sequence>
<dbReference type="Gene3D" id="3.90.70.10">
    <property type="entry name" value="Cysteine proteinases"/>
    <property type="match status" value="1"/>
</dbReference>
<dbReference type="InterPro" id="IPR013083">
    <property type="entry name" value="Znf_RING/FYVE/PHD"/>
</dbReference>
<keyword evidence="4" id="KW-0479">Metal-binding</keyword>
<dbReference type="GO" id="GO:0000245">
    <property type="term" value="P:spliceosomal complex assembly"/>
    <property type="evidence" value="ECO:0007669"/>
    <property type="project" value="InterPro"/>
</dbReference>
<evidence type="ECO:0000256" key="3">
    <source>
        <dbReference type="ARBA" id="ARBA00022664"/>
    </source>
</evidence>
<dbReference type="PANTHER" id="PTHR21646">
    <property type="entry name" value="UBIQUITIN CARBOXYL-TERMINAL HYDROLASE"/>
    <property type="match status" value="1"/>
</dbReference>
<dbReference type="InterPro" id="IPR001607">
    <property type="entry name" value="Znf_UBP"/>
</dbReference>
<dbReference type="Gene3D" id="3.30.40.10">
    <property type="entry name" value="Zinc/RING finger domain, C3HC4 (zinc finger)"/>
    <property type="match status" value="1"/>
</dbReference>
<dbReference type="InterPro" id="IPR033809">
    <property type="entry name" value="USP39"/>
</dbReference>
<dbReference type="GO" id="GO:0004843">
    <property type="term" value="F:cysteine-type deubiquitinase activity"/>
    <property type="evidence" value="ECO:0007669"/>
    <property type="project" value="InterPro"/>
</dbReference>
<evidence type="ECO:0000256" key="6">
    <source>
        <dbReference type="ARBA" id="ARBA00022771"/>
    </source>
</evidence>
<feature type="compositionally biased region" description="Pro residues" evidence="11">
    <location>
        <begin position="58"/>
        <end position="69"/>
    </location>
</feature>
<evidence type="ECO:0000256" key="2">
    <source>
        <dbReference type="ARBA" id="ARBA00009085"/>
    </source>
</evidence>
<evidence type="ECO:0000256" key="10">
    <source>
        <dbReference type="PROSITE-ProRule" id="PRU00502"/>
    </source>
</evidence>
<feature type="domain" description="USP" evidence="12">
    <location>
        <begin position="296"/>
        <end position="725"/>
    </location>
</feature>
<keyword evidence="6 10" id="KW-0863">Zinc-finger</keyword>
<gene>
    <name evidence="14" type="ORF">A4X09_0g3287</name>
</gene>
<dbReference type="FunFam" id="3.30.40.10:FF:000068">
    <property type="entry name" value="U4/U6.U5 tri-snRNP-associated protein 2"/>
    <property type="match status" value="1"/>
</dbReference>
<dbReference type="PANTHER" id="PTHR21646:SF16">
    <property type="entry name" value="U4_U6.U5 TRI-SNRNP-ASSOCIATED PROTEIN 2"/>
    <property type="match status" value="1"/>
</dbReference>
<keyword evidence="3" id="KW-0507">mRNA processing</keyword>
<name>A0A8X7N9A6_9BASI</name>
<dbReference type="Proteomes" id="UP000078113">
    <property type="component" value="Unassembled WGS sequence"/>
</dbReference>
<dbReference type="GO" id="GO:0005681">
    <property type="term" value="C:spliceosomal complex"/>
    <property type="evidence" value="ECO:0007669"/>
    <property type="project" value="UniProtKB-KW"/>
</dbReference>
<dbReference type="SUPFAM" id="SSF57850">
    <property type="entry name" value="RING/U-box"/>
    <property type="match status" value="1"/>
</dbReference>
<proteinExistence type="inferred from homology"/>
<dbReference type="SUPFAM" id="SSF54001">
    <property type="entry name" value="Cysteine proteinases"/>
    <property type="match status" value="1"/>
</dbReference>
<evidence type="ECO:0000256" key="4">
    <source>
        <dbReference type="ARBA" id="ARBA00022723"/>
    </source>
</evidence>
<dbReference type="InterPro" id="IPR050185">
    <property type="entry name" value="Ub_carboxyl-term_hydrolase"/>
</dbReference>
<evidence type="ECO:0000313" key="14">
    <source>
        <dbReference type="EMBL" id="KAE8269059.1"/>
    </source>
</evidence>
<feature type="compositionally biased region" description="Pro residues" evidence="11">
    <location>
        <begin position="94"/>
        <end position="133"/>
    </location>
</feature>
<feature type="region of interest" description="Disordered" evidence="11">
    <location>
        <begin position="19"/>
        <end position="146"/>
    </location>
</feature>
<evidence type="ECO:0000256" key="5">
    <source>
        <dbReference type="ARBA" id="ARBA00022728"/>
    </source>
</evidence>
<dbReference type="InterPro" id="IPR038765">
    <property type="entry name" value="Papain-like_cys_pep_sf"/>
</dbReference>
<evidence type="ECO:0000256" key="1">
    <source>
        <dbReference type="ARBA" id="ARBA00004123"/>
    </source>
</evidence>
<feature type="region of interest" description="Disordered" evidence="11">
    <location>
        <begin position="644"/>
        <end position="694"/>
    </location>
</feature>
<keyword evidence="5" id="KW-0747">Spliceosome</keyword>
<dbReference type="PROSITE" id="PS50271">
    <property type="entry name" value="ZF_UBP"/>
    <property type="match status" value="1"/>
</dbReference>
<accession>A0A8X7N9A6</accession>
<reference evidence="14" key="2">
    <citation type="journal article" date="2019" name="IMA Fungus">
        <title>Genome sequencing and comparison of five Tilletia species to identify candidate genes for the detection of regulated species infecting wheat.</title>
        <authorList>
            <person name="Nguyen H.D.T."/>
            <person name="Sultana T."/>
            <person name="Kesanakurti P."/>
            <person name="Hambleton S."/>
        </authorList>
    </citation>
    <scope>NUCLEOTIDE SEQUENCE</scope>
    <source>
        <strain evidence="14">DAOMC 236422</strain>
    </source>
</reference>
<evidence type="ECO:0000256" key="9">
    <source>
        <dbReference type="ARBA" id="ARBA00023242"/>
    </source>
</evidence>
<dbReference type="SMART" id="SM00290">
    <property type="entry name" value="ZnF_UBP"/>
    <property type="match status" value="1"/>
</dbReference>
<dbReference type="InterPro" id="IPR028889">
    <property type="entry name" value="USP"/>
</dbReference>
<keyword evidence="7" id="KW-0862">Zinc</keyword>
<dbReference type="Pfam" id="PF00443">
    <property type="entry name" value="UCH"/>
    <property type="match status" value="1"/>
</dbReference>
<organism evidence="14 15">
    <name type="scientific">Tilletia walkeri</name>
    <dbReference type="NCBI Taxonomy" id="117179"/>
    <lineage>
        <taxon>Eukaryota</taxon>
        <taxon>Fungi</taxon>
        <taxon>Dikarya</taxon>
        <taxon>Basidiomycota</taxon>
        <taxon>Ustilaginomycotina</taxon>
        <taxon>Exobasidiomycetes</taxon>
        <taxon>Tilletiales</taxon>
        <taxon>Tilletiaceae</taxon>
        <taxon>Tilletia</taxon>
    </lineage>
</organism>
<evidence type="ECO:0000259" key="13">
    <source>
        <dbReference type="PROSITE" id="PS50271"/>
    </source>
</evidence>
<feature type="compositionally biased region" description="Basic residues" evidence="11">
    <location>
        <begin position="646"/>
        <end position="655"/>
    </location>
</feature>
<keyword evidence="8" id="KW-0508">mRNA splicing</keyword>
<evidence type="ECO:0000313" key="15">
    <source>
        <dbReference type="Proteomes" id="UP000078113"/>
    </source>
</evidence>
<comment type="similarity">
    <text evidence="2">Belongs to the peptidase C19 family.</text>
</comment>
<dbReference type="PROSITE" id="PS50235">
    <property type="entry name" value="USP_3"/>
    <property type="match status" value="1"/>
</dbReference>
<feature type="compositionally biased region" description="Basic residues" evidence="11">
    <location>
        <begin position="36"/>
        <end position="46"/>
    </location>
</feature>
<dbReference type="EMBL" id="LWDG02000113">
    <property type="protein sequence ID" value="KAE8269059.1"/>
    <property type="molecule type" value="Genomic_DNA"/>
</dbReference>
<feature type="domain" description="UBP-type" evidence="13">
    <location>
        <begin position="173"/>
        <end position="270"/>
    </location>
</feature>
<evidence type="ECO:0000256" key="11">
    <source>
        <dbReference type="SAM" id="MobiDB-lite"/>
    </source>
</evidence>
<evidence type="ECO:0000256" key="8">
    <source>
        <dbReference type="ARBA" id="ARBA00023187"/>
    </source>
</evidence>
<dbReference type="GO" id="GO:0016579">
    <property type="term" value="P:protein deubiquitination"/>
    <property type="evidence" value="ECO:0007669"/>
    <property type="project" value="InterPro"/>
</dbReference>
<keyword evidence="9" id="KW-0539">Nucleus</keyword>
<comment type="caution">
    <text evidence="14">The sequence shown here is derived from an EMBL/GenBank/DDBJ whole genome shotgun (WGS) entry which is preliminary data.</text>
</comment>
<protein>
    <recommendedName>
        <fullName evidence="16">Cysteine proteinase</fullName>
    </recommendedName>
</protein>
<dbReference type="GO" id="GO:0008270">
    <property type="term" value="F:zinc ion binding"/>
    <property type="evidence" value="ECO:0007669"/>
    <property type="project" value="UniProtKB-KW"/>
</dbReference>